<protein>
    <recommendedName>
        <fullName evidence="1">Stage 0 sporulation protein A homolog</fullName>
    </recommendedName>
</protein>
<feature type="modified residue" description="4-aspartylphosphate" evidence="8">
    <location>
        <position position="54"/>
    </location>
</feature>
<dbReference type="KEGG" id="dai:Desaci_0657"/>
<dbReference type="CDD" id="cd00383">
    <property type="entry name" value="trans_reg_C"/>
    <property type="match status" value="1"/>
</dbReference>
<gene>
    <name evidence="12" type="ordered locus">Desaci_0657</name>
</gene>
<evidence type="ECO:0000313" key="13">
    <source>
        <dbReference type="Proteomes" id="UP000002892"/>
    </source>
</evidence>
<evidence type="ECO:0000256" key="2">
    <source>
        <dbReference type="ARBA" id="ARBA00022553"/>
    </source>
</evidence>
<dbReference type="SUPFAM" id="SSF52172">
    <property type="entry name" value="CheY-like"/>
    <property type="match status" value="1"/>
</dbReference>
<dbReference type="InterPro" id="IPR011006">
    <property type="entry name" value="CheY-like_superfamily"/>
</dbReference>
<sequence length="233" mass="26663">MIIETIVVAEDDDSIRKFLSILLTREGFDVKVVERGTEVITECRISKPDLLLLDIMMPGMDGFEVCRNIRKESNLPIIILTARENNEDKISGLILGCDDYITKPFDSTELVLRIKAVLRRAKEHSKPENERNIVELPGMTINNTSRITEVKGKVVDLTPKEYALLWLLANRPEQVFTREQLLDQIWDVDYYGSTSVVTSLVKRLREKIEPDVSNQYYIKTIHGVGYKLGVKPL</sequence>
<feature type="domain" description="Response regulatory" evidence="10">
    <location>
        <begin position="5"/>
        <end position="118"/>
    </location>
</feature>
<dbReference type="InterPro" id="IPR001789">
    <property type="entry name" value="Sig_transdc_resp-reg_receiver"/>
</dbReference>
<keyword evidence="4" id="KW-0805">Transcription regulation</keyword>
<evidence type="ECO:0000256" key="1">
    <source>
        <dbReference type="ARBA" id="ARBA00018672"/>
    </source>
</evidence>
<evidence type="ECO:0000256" key="5">
    <source>
        <dbReference type="ARBA" id="ARBA00023125"/>
    </source>
</evidence>
<keyword evidence="2 8" id="KW-0597">Phosphoprotein</keyword>
<evidence type="ECO:0000256" key="6">
    <source>
        <dbReference type="ARBA" id="ARBA00023163"/>
    </source>
</evidence>
<dbReference type="EMBL" id="CP003639">
    <property type="protein sequence ID" value="AFM39718.1"/>
    <property type="molecule type" value="Genomic_DNA"/>
</dbReference>
<dbReference type="Pfam" id="PF00486">
    <property type="entry name" value="Trans_reg_C"/>
    <property type="match status" value="1"/>
</dbReference>
<evidence type="ECO:0000256" key="9">
    <source>
        <dbReference type="PROSITE-ProRule" id="PRU01091"/>
    </source>
</evidence>
<dbReference type="FunFam" id="3.40.50.2300:FF:000001">
    <property type="entry name" value="DNA-binding response regulator PhoB"/>
    <property type="match status" value="1"/>
</dbReference>
<dbReference type="Gene3D" id="1.10.10.10">
    <property type="entry name" value="Winged helix-like DNA-binding domain superfamily/Winged helix DNA-binding domain"/>
    <property type="match status" value="1"/>
</dbReference>
<dbReference type="InterPro" id="IPR016032">
    <property type="entry name" value="Sig_transdc_resp-reg_C-effctor"/>
</dbReference>
<dbReference type="SMART" id="SM00862">
    <property type="entry name" value="Trans_reg_C"/>
    <property type="match status" value="1"/>
</dbReference>
<dbReference type="GO" id="GO:0005829">
    <property type="term" value="C:cytosol"/>
    <property type="evidence" value="ECO:0007669"/>
    <property type="project" value="TreeGrafter"/>
</dbReference>
<keyword evidence="3" id="KW-0902">Two-component regulatory system</keyword>
<dbReference type="HOGENOM" id="CLU_000445_30_4_9"/>
<evidence type="ECO:0000313" key="12">
    <source>
        <dbReference type="EMBL" id="AFM39718.1"/>
    </source>
</evidence>
<evidence type="ECO:0000256" key="4">
    <source>
        <dbReference type="ARBA" id="ARBA00023015"/>
    </source>
</evidence>
<name>I4D1P4_DESAJ</name>
<dbReference type="InterPro" id="IPR001867">
    <property type="entry name" value="OmpR/PhoB-type_DNA-bd"/>
</dbReference>
<dbReference type="GO" id="GO:0000156">
    <property type="term" value="F:phosphorelay response regulator activity"/>
    <property type="evidence" value="ECO:0007669"/>
    <property type="project" value="TreeGrafter"/>
</dbReference>
<dbReference type="STRING" id="646529.Desaci_0657"/>
<dbReference type="PANTHER" id="PTHR48111">
    <property type="entry name" value="REGULATOR OF RPOS"/>
    <property type="match status" value="1"/>
</dbReference>
<dbReference type="Gene3D" id="3.40.50.2300">
    <property type="match status" value="1"/>
</dbReference>
<feature type="DNA-binding region" description="OmpR/PhoB-type" evidence="9">
    <location>
        <begin position="131"/>
        <end position="230"/>
    </location>
</feature>
<dbReference type="GO" id="GO:0032993">
    <property type="term" value="C:protein-DNA complex"/>
    <property type="evidence" value="ECO:0007669"/>
    <property type="project" value="TreeGrafter"/>
</dbReference>
<evidence type="ECO:0000259" key="11">
    <source>
        <dbReference type="PROSITE" id="PS51755"/>
    </source>
</evidence>
<dbReference type="GO" id="GO:0006355">
    <property type="term" value="P:regulation of DNA-templated transcription"/>
    <property type="evidence" value="ECO:0007669"/>
    <property type="project" value="InterPro"/>
</dbReference>
<evidence type="ECO:0000256" key="7">
    <source>
        <dbReference type="ARBA" id="ARBA00024867"/>
    </source>
</evidence>
<evidence type="ECO:0000259" key="10">
    <source>
        <dbReference type="PROSITE" id="PS50110"/>
    </source>
</evidence>
<keyword evidence="6" id="KW-0804">Transcription</keyword>
<feature type="domain" description="OmpR/PhoB-type" evidence="11">
    <location>
        <begin position="131"/>
        <end position="230"/>
    </location>
</feature>
<accession>I4D1P4</accession>
<dbReference type="Gene3D" id="6.10.250.690">
    <property type="match status" value="1"/>
</dbReference>
<dbReference type="SMART" id="SM00448">
    <property type="entry name" value="REC"/>
    <property type="match status" value="1"/>
</dbReference>
<evidence type="ECO:0000256" key="8">
    <source>
        <dbReference type="PROSITE-ProRule" id="PRU00169"/>
    </source>
</evidence>
<evidence type="ECO:0000256" key="3">
    <source>
        <dbReference type="ARBA" id="ARBA00023012"/>
    </source>
</evidence>
<dbReference type="AlphaFoldDB" id="I4D1P4"/>
<reference evidence="12 13" key="1">
    <citation type="journal article" date="2012" name="J. Bacteriol.">
        <title>Complete genome sequences of Desulfosporosinus orientis DSM765T, Desulfosporosinus youngiae DSM17734T, Desulfosporosinus meridiei DSM13257T, and Desulfosporosinus acidiphilus DSM22704T.</title>
        <authorList>
            <person name="Pester M."/>
            <person name="Brambilla E."/>
            <person name="Alazard D."/>
            <person name="Rattei T."/>
            <person name="Weinmaier T."/>
            <person name="Han J."/>
            <person name="Lucas S."/>
            <person name="Lapidus A."/>
            <person name="Cheng J.F."/>
            <person name="Goodwin L."/>
            <person name="Pitluck S."/>
            <person name="Peters L."/>
            <person name="Ovchinnikova G."/>
            <person name="Teshima H."/>
            <person name="Detter J.C."/>
            <person name="Han C.S."/>
            <person name="Tapia R."/>
            <person name="Land M.L."/>
            <person name="Hauser L."/>
            <person name="Kyrpides N.C."/>
            <person name="Ivanova N.N."/>
            <person name="Pagani I."/>
            <person name="Huntmann M."/>
            <person name="Wei C.L."/>
            <person name="Davenport K.W."/>
            <person name="Daligault H."/>
            <person name="Chain P.S."/>
            <person name="Chen A."/>
            <person name="Mavromatis K."/>
            <person name="Markowitz V."/>
            <person name="Szeto E."/>
            <person name="Mikhailova N."/>
            <person name="Pati A."/>
            <person name="Wagner M."/>
            <person name="Woyke T."/>
            <person name="Ollivier B."/>
            <person name="Klenk H.P."/>
            <person name="Spring S."/>
            <person name="Loy A."/>
        </authorList>
    </citation>
    <scope>NUCLEOTIDE SEQUENCE [LARGE SCALE GENOMIC DNA]</scope>
    <source>
        <strain evidence="13">DSM 22704 / JCM 16185 / SJ4</strain>
    </source>
</reference>
<dbReference type="CDD" id="cd17574">
    <property type="entry name" value="REC_OmpR"/>
    <property type="match status" value="1"/>
</dbReference>
<dbReference type="PROSITE" id="PS51755">
    <property type="entry name" value="OMPR_PHOB"/>
    <property type="match status" value="1"/>
</dbReference>
<dbReference type="InterPro" id="IPR036388">
    <property type="entry name" value="WH-like_DNA-bd_sf"/>
</dbReference>
<dbReference type="Proteomes" id="UP000002892">
    <property type="component" value="Chromosome"/>
</dbReference>
<dbReference type="PANTHER" id="PTHR48111:SF21">
    <property type="entry name" value="DNA-BINDING DUAL MASTER TRANSCRIPTIONAL REGULATOR RPAA"/>
    <property type="match status" value="1"/>
</dbReference>
<dbReference type="FunFam" id="1.10.10.10:FF:000018">
    <property type="entry name" value="DNA-binding response regulator ResD"/>
    <property type="match status" value="1"/>
</dbReference>
<keyword evidence="13" id="KW-1185">Reference proteome</keyword>
<dbReference type="Pfam" id="PF00072">
    <property type="entry name" value="Response_reg"/>
    <property type="match status" value="1"/>
</dbReference>
<proteinExistence type="predicted"/>
<dbReference type="PROSITE" id="PS50110">
    <property type="entry name" value="RESPONSE_REGULATORY"/>
    <property type="match status" value="1"/>
</dbReference>
<dbReference type="GO" id="GO:0000976">
    <property type="term" value="F:transcription cis-regulatory region binding"/>
    <property type="evidence" value="ECO:0007669"/>
    <property type="project" value="TreeGrafter"/>
</dbReference>
<dbReference type="InterPro" id="IPR039420">
    <property type="entry name" value="WalR-like"/>
</dbReference>
<dbReference type="eggNOG" id="COG0745">
    <property type="taxonomic scope" value="Bacteria"/>
</dbReference>
<organism evidence="12 13">
    <name type="scientific">Desulfosporosinus acidiphilus (strain DSM 22704 / JCM 16185 / SJ4)</name>
    <dbReference type="NCBI Taxonomy" id="646529"/>
    <lineage>
        <taxon>Bacteria</taxon>
        <taxon>Bacillati</taxon>
        <taxon>Bacillota</taxon>
        <taxon>Clostridia</taxon>
        <taxon>Eubacteriales</taxon>
        <taxon>Desulfitobacteriaceae</taxon>
        <taxon>Desulfosporosinus</taxon>
    </lineage>
</organism>
<comment type="function">
    <text evidence="7">May play the central regulatory role in sporulation. It may be an element of the effector pathway responsible for the activation of sporulation genes in response to nutritional stress. Spo0A may act in concert with spo0H (a sigma factor) to control the expression of some genes that are critical to the sporulation process.</text>
</comment>
<dbReference type="SUPFAM" id="SSF46894">
    <property type="entry name" value="C-terminal effector domain of the bipartite response regulators"/>
    <property type="match status" value="1"/>
</dbReference>
<keyword evidence="5 9" id="KW-0238">DNA-binding</keyword>